<gene>
    <name evidence="2" type="ORF">H4C47_24705</name>
</gene>
<proteinExistence type="predicted"/>
<accession>A0A7W2QLD7</accession>
<feature type="transmembrane region" description="Helical" evidence="1">
    <location>
        <begin position="7"/>
        <end position="25"/>
    </location>
</feature>
<dbReference type="RefSeq" id="WP_182387698.1">
    <property type="nucleotide sequence ID" value="NZ_JACGDG010000029.1"/>
</dbReference>
<feature type="transmembrane region" description="Helical" evidence="1">
    <location>
        <begin position="40"/>
        <end position="60"/>
    </location>
</feature>
<keyword evidence="1" id="KW-0812">Transmembrane</keyword>
<sequence>MKGDNSVIWLWCTLLFFAGAIWGGAWPRSEFFLIENIHDLAEFGAAIATMFAVVIGLSAWKKQLRGQSDHDLARRLLLEAEKFKAQTLVISRSAENCLTSSSLHLADFSRLQEIMAGLREDLSNSDNCRARMEALLLEADVIWGQELRSRCAYLLELNDMCCYCVRDFLDFLDDPDDPSADKDLSWIEDKLSEGGWNLTDPERRTKMSQLTANASGYLKQKLVN</sequence>
<evidence type="ECO:0000313" key="2">
    <source>
        <dbReference type="EMBL" id="MBA6118918.1"/>
    </source>
</evidence>
<dbReference type="AlphaFoldDB" id="A0A7W2QLD7"/>
<keyword evidence="1" id="KW-1133">Transmembrane helix</keyword>
<reference evidence="2 3" key="1">
    <citation type="submission" date="2020-07" db="EMBL/GenBank/DDBJ databases">
        <title>Diversity of carbapenemase encoding genes among Pseudomonas putida group clinical isolates in a tertiary Brazilian hospital.</title>
        <authorList>
            <person name="Alberto-Lei F."/>
            <person name="Nodari C.S."/>
            <person name="Streling A.P."/>
            <person name="Paulino J.T."/>
            <person name="Bessa-Neto F.O."/>
            <person name="Cayo R."/>
            <person name="Gales A.C."/>
        </authorList>
    </citation>
    <scope>NUCLEOTIDE SEQUENCE [LARGE SCALE GENOMIC DNA]</scope>
    <source>
        <strain evidence="2 3">12464</strain>
    </source>
</reference>
<evidence type="ECO:0000256" key="1">
    <source>
        <dbReference type="SAM" id="Phobius"/>
    </source>
</evidence>
<dbReference type="EMBL" id="JACGDG010000029">
    <property type="protein sequence ID" value="MBA6118918.1"/>
    <property type="molecule type" value="Genomic_DNA"/>
</dbReference>
<name>A0A7W2QLD7_PSEPU</name>
<keyword evidence="1" id="KW-0472">Membrane</keyword>
<protein>
    <recommendedName>
        <fullName evidence="4">DUF4760 domain-containing protein</fullName>
    </recommendedName>
</protein>
<dbReference type="Proteomes" id="UP000553948">
    <property type="component" value="Unassembled WGS sequence"/>
</dbReference>
<organism evidence="2 3">
    <name type="scientific">Pseudomonas putida</name>
    <name type="common">Arthrobacter siderocapsulatus</name>
    <dbReference type="NCBI Taxonomy" id="303"/>
    <lineage>
        <taxon>Bacteria</taxon>
        <taxon>Pseudomonadati</taxon>
        <taxon>Pseudomonadota</taxon>
        <taxon>Gammaproteobacteria</taxon>
        <taxon>Pseudomonadales</taxon>
        <taxon>Pseudomonadaceae</taxon>
        <taxon>Pseudomonas</taxon>
    </lineage>
</organism>
<evidence type="ECO:0000313" key="3">
    <source>
        <dbReference type="Proteomes" id="UP000553948"/>
    </source>
</evidence>
<comment type="caution">
    <text evidence="2">The sequence shown here is derived from an EMBL/GenBank/DDBJ whole genome shotgun (WGS) entry which is preliminary data.</text>
</comment>
<evidence type="ECO:0008006" key="4">
    <source>
        <dbReference type="Google" id="ProtNLM"/>
    </source>
</evidence>